<keyword evidence="3" id="KW-1185">Reference proteome</keyword>
<evidence type="ECO:0000313" key="2">
    <source>
        <dbReference type="EMBL" id="RPA72844.1"/>
    </source>
</evidence>
<feature type="region of interest" description="Disordered" evidence="1">
    <location>
        <begin position="132"/>
        <end position="167"/>
    </location>
</feature>
<organism evidence="2 3">
    <name type="scientific">Ascobolus immersus RN42</name>
    <dbReference type="NCBI Taxonomy" id="1160509"/>
    <lineage>
        <taxon>Eukaryota</taxon>
        <taxon>Fungi</taxon>
        <taxon>Dikarya</taxon>
        <taxon>Ascomycota</taxon>
        <taxon>Pezizomycotina</taxon>
        <taxon>Pezizomycetes</taxon>
        <taxon>Pezizales</taxon>
        <taxon>Ascobolaceae</taxon>
        <taxon>Ascobolus</taxon>
    </lineage>
</organism>
<evidence type="ECO:0000313" key="3">
    <source>
        <dbReference type="Proteomes" id="UP000275078"/>
    </source>
</evidence>
<sequence>MLSDSESNVNNTDLLLPYNTPYLSLRMSPDRKHKFDVVVSNDDPASSDNCRKLHTATNKDGASQPPFNPIPLEFKSSLKFMERGKARLRAEDGAEYNDSRARLRRAVAREVRLARLARQYWRRLDSLEKPALLQQEGPHASGSNGIRDRPYDFGRSASEEPDEAYDLGRSASPEWCIAEPLLAVPEPSFNPDTWLIDDLAESIAARKPNGERPYYENDAGLENPSSSSNWPGEGRHDWNGPGGGASAGCSAMGGVGMVVPSIFAGGR</sequence>
<feature type="region of interest" description="Disordered" evidence="1">
    <location>
        <begin position="41"/>
        <end position="68"/>
    </location>
</feature>
<name>A0A3N4HT46_ASCIM</name>
<dbReference type="EMBL" id="ML119843">
    <property type="protein sequence ID" value="RPA72844.1"/>
    <property type="molecule type" value="Genomic_DNA"/>
</dbReference>
<proteinExistence type="predicted"/>
<protein>
    <submittedName>
        <fullName evidence="2">Uncharacterized protein</fullName>
    </submittedName>
</protein>
<accession>A0A3N4HT46</accession>
<reference evidence="2 3" key="1">
    <citation type="journal article" date="2018" name="Nat. Ecol. Evol.">
        <title>Pezizomycetes genomes reveal the molecular basis of ectomycorrhizal truffle lifestyle.</title>
        <authorList>
            <person name="Murat C."/>
            <person name="Payen T."/>
            <person name="Noel B."/>
            <person name="Kuo A."/>
            <person name="Morin E."/>
            <person name="Chen J."/>
            <person name="Kohler A."/>
            <person name="Krizsan K."/>
            <person name="Balestrini R."/>
            <person name="Da Silva C."/>
            <person name="Montanini B."/>
            <person name="Hainaut M."/>
            <person name="Levati E."/>
            <person name="Barry K.W."/>
            <person name="Belfiori B."/>
            <person name="Cichocki N."/>
            <person name="Clum A."/>
            <person name="Dockter R.B."/>
            <person name="Fauchery L."/>
            <person name="Guy J."/>
            <person name="Iotti M."/>
            <person name="Le Tacon F."/>
            <person name="Lindquist E.A."/>
            <person name="Lipzen A."/>
            <person name="Malagnac F."/>
            <person name="Mello A."/>
            <person name="Molinier V."/>
            <person name="Miyauchi S."/>
            <person name="Poulain J."/>
            <person name="Riccioni C."/>
            <person name="Rubini A."/>
            <person name="Sitrit Y."/>
            <person name="Splivallo R."/>
            <person name="Traeger S."/>
            <person name="Wang M."/>
            <person name="Zifcakova L."/>
            <person name="Wipf D."/>
            <person name="Zambonelli A."/>
            <person name="Paolocci F."/>
            <person name="Nowrousian M."/>
            <person name="Ottonello S."/>
            <person name="Baldrian P."/>
            <person name="Spatafora J.W."/>
            <person name="Henrissat B."/>
            <person name="Nagy L.G."/>
            <person name="Aury J.M."/>
            <person name="Wincker P."/>
            <person name="Grigoriev I.V."/>
            <person name="Bonfante P."/>
            <person name="Martin F.M."/>
        </authorList>
    </citation>
    <scope>NUCLEOTIDE SEQUENCE [LARGE SCALE GENOMIC DNA]</scope>
    <source>
        <strain evidence="2 3">RN42</strain>
    </source>
</reference>
<gene>
    <name evidence="2" type="ORF">BJ508DRAFT_367010</name>
</gene>
<feature type="region of interest" description="Disordered" evidence="1">
    <location>
        <begin position="209"/>
        <end position="247"/>
    </location>
</feature>
<dbReference type="Proteomes" id="UP000275078">
    <property type="component" value="Unassembled WGS sequence"/>
</dbReference>
<dbReference type="AlphaFoldDB" id="A0A3N4HT46"/>
<evidence type="ECO:0000256" key="1">
    <source>
        <dbReference type="SAM" id="MobiDB-lite"/>
    </source>
</evidence>